<organism evidence="1 2">
    <name type="scientific">Desulfurobacterium thermolithotrophum (strain DSM 11699 / BSA)</name>
    <dbReference type="NCBI Taxonomy" id="868864"/>
    <lineage>
        <taxon>Bacteria</taxon>
        <taxon>Pseudomonadati</taxon>
        <taxon>Aquificota</taxon>
        <taxon>Aquificia</taxon>
        <taxon>Desulfurobacteriales</taxon>
        <taxon>Desulfurobacteriaceae</taxon>
        <taxon>Desulfurobacterium</taxon>
    </lineage>
</organism>
<dbReference type="HOGENOM" id="CLU_110687_2_0_0"/>
<dbReference type="Gene3D" id="3.30.2310.20">
    <property type="entry name" value="RelE-like"/>
    <property type="match status" value="1"/>
</dbReference>
<reference evidence="1 2" key="1">
    <citation type="journal article" date="2011" name="Stand. Genomic Sci.">
        <title>Complete genome sequence of the thermophilic sulfur-reducer Desulfurobacterium thermolithotrophum type strain (BSA(T)) from a deep-sea hydrothermal vent.</title>
        <authorList>
            <person name="Goker M."/>
            <person name="Daligault H."/>
            <person name="Mwirichia R."/>
            <person name="Lapidus A."/>
            <person name="Lucas S."/>
            <person name="Deshpande S."/>
            <person name="Pagani I."/>
            <person name="Tapia R."/>
            <person name="Cheng J.F."/>
            <person name="Goodwin L."/>
            <person name="Pitluck S."/>
            <person name="Liolios K."/>
            <person name="Ivanova N."/>
            <person name="Mavromatis K."/>
            <person name="Mikhailova N."/>
            <person name="Pati A."/>
            <person name="Chen A."/>
            <person name="Palaniappan K."/>
            <person name="Han C."/>
            <person name="Land M."/>
            <person name="Hauser L."/>
            <person name="Pan C."/>
            <person name="Brambilla E.M."/>
            <person name="Rohde M."/>
            <person name="Spring S."/>
            <person name="Sikorski J."/>
            <person name="Wirth R."/>
            <person name="Detter J.C."/>
            <person name="Woyke T."/>
            <person name="Bristow J."/>
            <person name="Eisen J.A."/>
            <person name="Markowitz V."/>
            <person name="Hugenholtz P."/>
            <person name="Kyrpides N.C."/>
            <person name="Klenk H.P."/>
        </authorList>
    </citation>
    <scope>NUCLEOTIDE SEQUENCE [LARGE SCALE GENOMIC DNA]</scope>
    <source>
        <strain evidence="2">DSM 11699 / BSA</strain>
    </source>
</reference>
<dbReference type="InterPro" id="IPR035093">
    <property type="entry name" value="RelE/ParE_toxin_dom_sf"/>
</dbReference>
<dbReference type="AlphaFoldDB" id="F0S1J7"/>
<dbReference type="KEGG" id="dte:Dester_1369"/>
<dbReference type="eggNOG" id="COG2026">
    <property type="taxonomic scope" value="Bacteria"/>
</dbReference>
<reference evidence="2" key="2">
    <citation type="submission" date="2011-02" db="EMBL/GenBank/DDBJ databases">
        <title>The complete genome of Desulfurobacterium thermolithotrophum DSM 11699.</title>
        <authorList>
            <consortium name="US DOE Joint Genome Institute (JGI-PGF)"/>
            <person name="Lucas S."/>
            <person name="Copeland A."/>
            <person name="Lapidus A."/>
            <person name="Bruce D."/>
            <person name="Goodwin L."/>
            <person name="Pitluck S."/>
            <person name="Kyrpides N."/>
            <person name="Mavromatis K."/>
            <person name="Pagani I."/>
            <person name="Ivanova N."/>
            <person name="Mikhailova N."/>
            <person name="Daligault H."/>
            <person name="Detter J.C."/>
            <person name="Tapia R."/>
            <person name="Han C."/>
            <person name="Land M."/>
            <person name="Hauser L."/>
            <person name="Markowitz V."/>
            <person name="Cheng J.-F."/>
            <person name="Hugenholtz P."/>
            <person name="Woyke T."/>
            <person name="Wu D."/>
            <person name="Spring S."/>
            <person name="Brambilla E."/>
            <person name="Klenk H.-P."/>
            <person name="Eisen J.A."/>
        </authorList>
    </citation>
    <scope>NUCLEOTIDE SEQUENCE [LARGE SCALE GENOMIC DNA]</scope>
    <source>
        <strain evidence="2">DSM 11699 / BSA</strain>
    </source>
</reference>
<dbReference type="InterPro" id="IPR009387">
    <property type="entry name" value="HigB-2"/>
</dbReference>
<keyword evidence="2" id="KW-1185">Reference proteome</keyword>
<gene>
    <name evidence="1" type="ordered locus">Dester_1369</name>
</gene>
<dbReference type="Proteomes" id="UP000007102">
    <property type="component" value="Chromosome"/>
</dbReference>
<dbReference type="InParanoid" id="F0S1J7"/>
<evidence type="ECO:0008006" key="3">
    <source>
        <dbReference type="Google" id="ProtNLM"/>
    </source>
</evidence>
<proteinExistence type="predicted"/>
<protein>
    <recommendedName>
        <fullName evidence="3">Addiction module toxin, RelE/StbE family</fullName>
    </recommendedName>
</protein>
<evidence type="ECO:0000313" key="2">
    <source>
        <dbReference type="Proteomes" id="UP000007102"/>
    </source>
</evidence>
<dbReference type="OrthoDB" id="1364255at2"/>
<sequence length="116" mass="13466">MGFKIVPTTIFIKKIKKLKKKYPRILADLDTLVSTLEKDPRKGIHIGKSLYKIRLKSSDLNKGKSGSFRVIYYVVFEDGTVYLLTIYFKGKRGNIAWKEIEELLKELEREAVNGER</sequence>
<dbReference type="EMBL" id="CP002543">
    <property type="protein sequence ID" value="ADY74000.1"/>
    <property type="molecule type" value="Genomic_DNA"/>
</dbReference>
<dbReference type="PIRSF" id="PIRSF039032">
    <property type="entry name" value="HigB-2"/>
    <property type="match status" value="1"/>
</dbReference>
<name>F0S1J7_DESTD</name>
<accession>F0S1J7</accession>
<evidence type="ECO:0000313" key="1">
    <source>
        <dbReference type="EMBL" id="ADY74000.1"/>
    </source>
</evidence>
<dbReference type="STRING" id="868864.Dester_1369"/>
<dbReference type="RefSeq" id="WP_013638949.1">
    <property type="nucleotide sequence ID" value="NC_015185.1"/>
</dbReference>